<feature type="compositionally biased region" description="Polar residues" evidence="1">
    <location>
        <begin position="362"/>
        <end position="372"/>
    </location>
</feature>
<evidence type="ECO:0000313" key="4">
    <source>
        <dbReference type="Proteomes" id="UP000265703"/>
    </source>
</evidence>
<dbReference type="CDD" id="cd00180">
    <property type="entry name" value="PKc"/>
    <property type="match status" value="1"/>
</dbReference>
<dbReference type="Gene3D" id="1.10.510.10">
    <property type="entry name" value="Transferase(Phosphotransferase) domain 1"/>
    <property type="match status" value="1"/>
</dbReference>
<dbReference type="OrthoDB" id="2449239at2759"/>
<feature type="region of interest" description="Disordered" evidence="1">
    <location>
        <begin position="392"/>
        <end position="430"/>
    </location>
</feature>
<evidence type="ECO:0000259" key="2">
    <source>
        <dbReference type="PROSITE" id="PS50011"/>
    </source>
</evidence>
<feature type="compositionally biased region" description="Low complexity" evidence="1">
    <location>
        <begin position="782"/>
        <end position="793"/>
    </location>
</feature>
<feature type="compositionally biased region" description="Basic and acidic residues" evidence="1">
    <location>
        <begin position="405"/>
        <end position="417"/>
    </location>
</feature>
<feature type="region of interest" description="Disordered" evidence="1">
    <location>
        <begin position="307"/>
        <end position="335"/>
    </location>
</feature>
<feature type="domain" description="Protein kinase" evidence="2">
    <location>
        <begin position="473"/>
        <end position="771"/>
    </location>
</feature>
<dbReference type="GO" id="GO:0005737">
    <property type="term" value="C:cytoplasm"/>
    <property type="evidence" value="ECO:0007669"/>
    <property type="project" value="TreeGrafter"/>
</dbReference>
<dbReference type="GO" id="GO:0005524">
    <property type="term" value="F:ATP binding"/>
    <property type="evidence" value="ECO:0007669"/>
    <property type="project" value="InterPro"/>
</dbReference>
<dbReference type="Proteomes" id="UP000265703">
    <property type="component" value="Unassembled WGS sequence"/>
</dbReference>
<feature type="region of interest" description="Disordered" evidence="1">
    <location>
        <begin position="777"/>
        <end position="814"/>
    </location>
</feature>
<dbReference type="InterPro" id="IPR011009">
    <property type="entry name" value="Kinase-like_dom_sf"/>
</dbReference>
<comment type="caution">
    <text evidence="3">The sequence shown here is derived from an EMBL/GenBank/DDBJ whole genome shotgun (WGS) entry which is preliminary data.</text>
</comment>
<dbReference type="STRING" id="658196.A0A397TG01"/>
<reference evidence="3 4" key="1">
    <citation type="submission" date="2018-06" db="EMBL/GenBank/DDBJ databases">
        <title>Comparative genomics reveals the genomic features of Rhizophagus irregularis, R. cerebriforme, R. diaphanum and Gigaspora rosea, and their symbiotic lifestyle signature.</title>
        <authorList>
            <person name="Morin E."/>
            <person name="San Clemente H."/>
            <person name="Chen E.C.H."/>
            <person name="De La Providencia I."/>
            <person name="Hainaut M."/>
            <person name="Kuo A."/>
            <person name="Kohler A."/>
            <person name="Murat C."/>
            <person name="Tang N."/>
            <person name="Roy S."/>
            <person name="Loubradou J."/>
            <person name="Henrissat B."/>
            <person name="Grigoriev I.V."/>
            <person name="Corradi N."/>
            <person name="Roux C."/>
            <person name="Martin F.M."/>
        </authorList>
    </citation>
    <scope>NUCLEOTIDE SEQUENCE [LARGE SCALE GENOMIC DNA]</scope>
    <source>
        <strain evidence="3 4">DAOM 227022</strain>
    </source>
</reference>
<dbReference type="Pfam" id="PF00069">
    <property type="entry name" value="Pkinase"/>
    <property type="match status" value="1"/>
</dbReference>
<accession>A0A397TG01</accession>
<gene>
    <name evidence="3" type="ORF">C1645_803755</name>
</gene>
<keyword evidence="4" id="KW-1185">Reference proteome</keyword>
<dbReference type="SUPFAM" id="SSF56112">
    <property type="entry name" value="Protein kinase-like (PK-like)"/>
    <property type="match status" value="1"/>
</dbReference>
<feature type="compositionally biased region" description="Acidic residues" evidence="1">
    <location>
        <begin position="805"/>
        <end position="814"/>
    </location>
</feature>
<dbReference type="PROSITE" id="PS50011">
    <property type="entry name" value="PROTEIN_KINASE_DOM"/>
    <property type="match status" value="1"/>
</dbReference>
<name>A0A397TG01_9GLOM</name>
<dbReference type="SMART" id="SM00220">
    <property type="entry name" value="S_TKc"/>
    <property type="match status" value="1"/>
</dbReference>
<protein>
    <recommendedName>
        <fullName evidence="2">Protein kinase domain-containing protein</fullName>
    </recommendedName>
</protein>
<feature type="region of interest" description="Disordered" evidence="1">
    <location>
        <begin position="359"/>
        <end position="379"/>
    </location>
</feature>
<dbReference type="EMBL" id="QKYT01000093">
    <property type="protein sequence ID" value="RIA93941.1"/>
    <property type="molecule type" value="Genomic_DNA"/>
</dbReference>
<dbReference type="GO" id="GO:0044773">
    <property type="term" value="P:mitotic DNA damage checkpoint signaling"/>
    <property type="evidence" value="ECO:0007669"/>
    <property type="project" value="TreeGrafter"/>
</dbReference>
<dbReference type="GO" id="GO:0005634">
    <property type="term" value="C:nucleus"/>
    <property type="evidence" value="ECO:0007669"/>
    <property type="project" value="TreeGrafter"/>
</dbReference>
<feature type="compositionally biased region" description="Pro residues" evidence="1">
    <location>
        <begin position="320"/>
        <end position="334"/>
    </location>
</feature>
<dbReference type="PANTHER" id="PTHR44167">
    <property type="entry name" value="OVARIAN-SPECIFIC SERINE/THREONINE-PROTEIN KINASE LOK-RELATED"/>
    <property type="match status" value="1"/>
</dbReference>
<dbReference type="AlphaFoldDB" id="A0A397TG01"/>
<sequence length="871" mass="100215">MDIHVLNSEKTKKRAIWGEHIYFELLEGVSTEFHISVYNSAISGPDGRLGEATGNFKDTQQFKFEENRITLKLMKQGEEEIGEVFFYAHLLSNDPPRNMMEKISDPNIRTKKVGMLLMNNVKFKNLAGRKGTLEVKLRDEHHSTDGYWNTTTKEWRYPITLTIYANPILDLVIQCRYTEHERAFTRISLGPDGIHEHIWKSLMNGPYKVGELSLQDQDYDSGRIEFTLSCHRIVTSKILFNEEKLESPFVDPNRINEENNPLNTTVGRVNTINSRTDTINQINNSNQPPEQNFTISVAQKVHYDNEIQSNTPKSPSLSPQSPPLPQLPSTPPPANIIGDSTNVIQPIHQNIASLRHRPRLQADSSQFRNNSIPVPPKHPRRNITIEEEIDSGYIPVNSSPPSSDRIIDTREKPKPDSIEPSPLSYPPNIPHRYKNPNPEINLHNKPYRISPPPPPYPKQTNNTTPLKIICQRYVIVNPLRLGNLRGRRDEPSLQNKLYKGHHILSMLNVIIKEFGSQVSWEYETTYLKELKSRHVVKWVDMESDPSTGEYYSITEYYGRTLQLEACKFNVGKIRQVFKNICTAVSWIHSKDVVHLDLNPSNIICKEGKENHKIRICDFETSRQFGDVMQVMPPTPSDVQSVQSYDTRSQYSNQPYQTFSSFTHPQFTVGYTCPELLLCYENNNNNQIMDVPAYFNQDIFSVGCILYFLHSNKALYSTLEELDDIVSLEKGFEYKVRKEIQDERAADLILKCVNRKPSSRPTIEEVLDDRYFNSIERNHSRTSRSSGKSESYSRNSHDSVKSESLNDSDDDDDDDDEGYKLEYLNYWINGLIPPFDGTRITVNPFSSHLFPSIKNQRCPDCKAEILQKLFPP</sequence>
<evidence type="ECO:0000313" key="3">
    <source>
        <dbReference type="EMBL" id="RIA93941.1"/>
    </source>
</evidence>
<proteinExistence type="predicted"/>
<dbReference type="PANTHER" id="PTHR44167:SF24">
    <property type="entry name" value="SERINE_THREONINE-PROTEIN KINASE CHK2"/>
    <property type="match status" value="1"/>
</dbReference>
<organism evidence="3 4">
    <name type="scientific">Glomus cerebriforme</name>
    <dbReference type="NCBI Taxonomy" id="658196"/>
    <lineage>
        <taxon>Eukaryota</taxon>
        <taxon>Fungi</taxon>
        <taxon>Fungi incertae sedis</taxon>
        <taxon>Mucoromycota</taxon>
        <taxon>Glomeromycotina</taxon>
        <taxon>Glomeromycetes</taxon>
        <taxon>Glomerales</taxon>
        <taxon>Glomeraceae</taxon>
        <taxon>Glomus</taxon>
    </lineage>
</organism>
<dbReference type="GO" id="GO:0004674">
    <property type="term" value="F:protein serine/threonine kinase activity"/>
    <property type="evidence" value="ECO:0007669"/>
    <property type="project" value="TreeGrafter"/>
</dbReference>
<dbReference type="InterPro" id="IPR000719">
    <property type="entry name" value="Prot_kinase_dom"/>
</dbReference>
<evidence type="ECO:0000256" key="1">
    <source>
        <dbReference type="SAM" id="MobiDB-lite"/>
    </source>
</evidence>